<evidence type="ECO:0000313" key="7">
    <source>
        <dbReference type="Proteomes" id="UP001139336"/>
    </source>
</evidence>
<dbReference type="Gene3D" id="3.50.50.60">
    <property type="entry name" value="FAD/NAD(P)-binding domain"/>
    <property type="match status" value="1"/>
</dbReference>
<dbReference type="InterPro" id="IPR006076">
    <property type="entry name" value="FAD-dep_OxRdtase"/>
</dbReference>
<dbReference type="Gene3D" id="3.30.9.10">
    <property type="entry name" value="D-Amino Acid Oxidase, subunit A, domain 2"/>
    <property type="match status" value="1"/>
</dbReference>
<comment type="caution">
    <text evidence="6">The sequence shown here is derived from an EMBL/GenBank/DDBJ whole genome shotgun (WGS) entry which is preliminary data.</text>
</comment>
<evidence type="ECO:0000256" key="2">
    <source>
        <dbReference type="ARBA" id="ARBA00022630"/>
    </source>
</evidence>
<organism evidence="6 7">
    <name type="scientific">Corynebacterium uropygiale</name>
    <dbReference type="NCBI Taxonomy" id="1775911"/>
    <lineage>
        <taxon>Bacteria</taxon>
        <taxon>Bacillati</taxon>
        <taxon>Actinomycetota</taxon>
        <taxon>Actinomycetes</taxon>
        <taxon>Mycobacteriales</taxon>
        <taxon>Corynebacteriaceae</taxon>
        <taxon>Corynebacterium</taxon>
    </lineage>
</organism>
<reference evidence="6" key="1">
    <citation type="submission" date="2022-01" db="EMBL/GenBank/DDBJ databases">
        <title>Corynebacterium sp. nov isolated from isolated from the feces of the greater white-fronted geese (Anser albifrons) at Poyang Lake, PR China.</title>
        <authorList>
            <person name="Liu Q."/>
        </authorList>
    </citation>
    <scope>NUCLEOTIDE SEQUENCE</scope>
    <source>
        <strain evidence="6">JCM 32435</strain>
    </source>
</reference>
<evidence type="ECO:0000313" key="6">
    <source>
        <dbReference type="EMBL" id="MCF4005859.1"/>
    </source>
</evidence>
<dbReference type="PANTHER" id="PTHR10961">
    <property type="entry name" value="PEROXISOMAL SARCOSINE OXIDASE"/>
    <property type="match status" value="1"/>
</dbReference>
<dbReference type="Proteomes" id="UP001139336">
    <property type="component" value="Unassembled WGS sequence"/>
</dbReference>
<dbReference type="InterPro" id="IPR045170">
    <property type="entry name" value="MTOX"/>
</dbReference>
<dbReference type="RefSeq" id="WP_236117651.1">
    <property type="nucleotide sequence ID" value="NZ_JAKGSI010000001.1"/>
</dbReference>
<dbReference type="InterPro" id="IPR036188">
    <property type="entry name" value="FAD/NAD-bd_sf"/>
</dbReference>
<dbReference type="GO" id="GO:0008115">
    <property type="term" value="F:sarcosine oxidase activity"/>
    <property type="evidence" value="ECO:0007669"/>
    <property type="project" value="TreeGrafter"/>
</dbReference>
<comment type="cofactor">
    <cofactor evidence="1">
        <name>FAD</name>
        <dbReference type="ChEBI" id="CHEBI:57692"/>
    </cofactor>
</comment>
<dbReference type="EC" id="1.5.3.2" evidence="6"/>
<keyword evidence="7" id="KW-1185">Reference proteome</keyword>
<protein>
    <submittedName>
        <fullName evidence="6">N-methyl-L-tryptophan oxidase</fullName>
        <ecNumber evidence="6">1.5.3.2</ecNumber>
    </submittedName>
</protein>
<evidence type="ECO:0000256" key="3">
    <source>
        <dbReference type="ARBA" id="ARBA00022827"/>
    </source>
</evidence>
<evidence type="ECO:0000256" key="4">
    <source>
        <dbReference type="ARBA" id="ARBA00023002"/>
    </source>
</evidence>
<accession>A0A9X1QMA6</accession>
<sequence>MDSSVITTDVIVLGLGAMGSATLDALSRRGARVLGIEQFGIAHDRGSSHGGSRIVRQSYFEHPDYVPWLRDAYALWRDLDSWWSEPILHLCGGLYMGPSASRTFSGSLLAARQHRLPHEVLSPTAMRQRHPHITLAEEEHAFFEDLAGWVVPEETIRAQAARAREHGATIWEHTAVTHVDAHPEHVIVTCADGRRARAGTLVLTPGAWAPRLLGDLGLPLSVERQVMYWFEPAQDAEAYARSPIYVHETEAGELIYGFPATEAGAKVAFFRKPTPTDPDHLNRTISKEEVAVMRRRLRGTLPALAEGRLLDAKACMYTSTPDEHFVIGRHPHHQRVLLACGFSGHGFKFTPKVGEVLAAMAESGAETCGVELFDPRRFSEARPARGEREG</sequence>
<keyword evidence="3" id="KW-0274">FAD</keyword>
<dbReference type="NCBIfam" id="NF008425">
    <property type="entry name" value="PRK11259.1"/>
    <property type="match status" value="1"/>
</dbReference>
<dbReference type="PANTHER" id="PTHR10961:SF7">
    <property type="entry name" value="FAD DEPENDENT OXIDOREDUCTASE DOMAIN-CONTAINING PROTEIN"/>
    <property type="match status" value="1"/>
</dbReference>
<dbReference type="AlphaFoldDB" id="A0A9X1QMA6"/>
<dbReference type="EMBL" id="JAKGSI010000001">
    <property type="protein sequence ID" value="MCF4005859.1"/>
    <property type="molecule type" value="Genomic_DNA"/>
</dbReference>
<gene>
    <name evidence="6" type="primary">solA</name>
    <name evidence="6" type="ORF">L1O03_01550</name>
</gene>
<dbReference type="GO" id="GO:0050660">
    <property type="term" value="F:flavin adenine dinucleotide binding"/>
    <property type="evidence" value="ECO:0007669"/>
    <property type="project" value="InterPro"/>
</dbReference>
<name>A0A9X1QMA6_9CORY</name>
<feature type="domain" description="FAD dependent oxidoreductase" evidence="5">
    <location>
        <begin position="9"/>
        <end position="360"/>
    </location>
</feature>
<dbReference type="GO" id="GO:0050131">
    <property type="term" value="F:N-methyl-L-amino-acid oxidase activity"/>
    <property type="evidence" value="ECO:0007669"/>
    <property type="project" value="UniProtKB-EC"/>
</dbReference>
<keyword evidence="2" id="KW-0285">Flavoprotein</keyword>
<evidence type="ECO:0000256" key="1">
    <source>
        <dbReference type="ARBA" id="ARBA00001974"/>
    </source>
</evidence>
<dbReference type="SUPFAM" id="SSF54373">
    <property type="entry name" value="FAD-linked reductases, C-terminal domain"/>
    <property type="match status" value="1"/>
</dbReference>
<proteinExistence type="predicted"/>
<keyword evidence="4 6" id="KW-0560">Oxidoreductase</keyword>
<dbReference type="Pfam" id="PF01266">
    <property type="entry name" value="DAO"/>
    <property type="match status" value="1"/>
</dbReference>
<evidence type="ECO:0000259" key="5">
    <source>
        <dbReference type="Pfam" id="PF01266"/>
    </source>
</evidence>
<dbReference type="SUPFAM" id="SSF51905">
    <property type="entry name" value="FAD/NAD(P)-binding domain"/>
    <property type="match status" value="1"/>
</dbReference>